<feature type="transmembrane region" description="Helical" evidence="4">
    <location>
        <begin position="135"/>
        <end position="156"/>
    </location>
</feature>
<evidence type="ECO:0000256" key="2">
    <source>
        <dbReference type="ARBA" id="ARBA00022989"/>
    </source>
</evidence>
<proteinExistence type="predicted"/>
<evidence type="ECO:0000256" key="4">
    <source>
        <dbReference type="SAM" id="Phobius"/>
    </source>
</evidence>
<dbReference type="STRING" id="1396821.SAMN05444515_104155"/>
<dbReference type="Proteomes" id="UP000199256">
    <property type="component" value="Unassembled WGS sequence"/>
</dbReference>
<evidence type="ECO:0000256" key="1">
    <source>
        <dbReference type="ARBA" id="ARBA00022692"/>
    </source>
</evidence>
<feature type="transmembrane region" description="Helical" evidence="4">
    <location>
        <begin position="252"/>
        <end position="271"/>
    </location>
</feature>
<feature type="transmembrane region" description="Helical" evidence="4">
    <location>
        <begin position="12"/>
        <end position="31"/>
    </location>
</feature>
<evidence type="ECO:0000313" key="7">
    <source>
        <dbReference type="Proteomes" id="UP000199256"/>
    </source>
</evidence>
<dbReference type="PANTHER" id="PTHR23521">
    <property type="entry name" value="TRANSPORTER MFS SUPERFAMILY"/>
    <property type="match status" value="1"/>
</dbReference>
<dbReference type="Pfam" id="PF07690">
    <property type="entry name" value="MFS_1"/>
    <property type="match status" value="1"/>
</dbReference>
<dbReference type="PROSITE" id="PS50850">
    <property type="entry name" value="MFS"/>
    <property type="match status" value="1"/>
</dbReference>
<keyword evidence="7" id="KW-1185">Reference proteome</keyword>
<keyword evidence="2 4" id="KW-1133">Transmembrane helix</keyword>
<dbReference type="SUPFAM" id="SSF103473">
    <property type="entry name" value="MFS general substrate transporter"/>
    <property type="match status" value="1"/>
</dbReference>
<feature type="transmembrane region" description="Helical" evidence="4">
    <location>
        <begin position="211"/>
        <end position="232"/>
    </location>
</feature>
<protein>
    <submittedName>
        <fullName evidence="6">Predicted arabinose efflux permease, MFS family</fullName>
    </submittedName>
</protein>
<evidence type="ECO:0000256" key="3">
    <source>
        <dbReference type="ARBA" id="ARBA00023136"/>
    </source>
</evidence>
<dbReference type="Gene3D" id="1.20.1250.20">
    <property type="entry name" value="MFS general substrate transporter like domains"/>
    <property type="match status" value="2"/>
</dbReference>
<feature type="transmembrane region" description="Helical" evidence="4">
    <location>
        <begin position="168"/>
        <end position="190"/>
    </location>
</feature>
<dbReference type="InterPro" id="IPR036259">
    <property type="entry name" value="MFS_trans_sf"/>
</dbReference>
<dbReference type="OrthoDB" id="9781976at2"/>
<feature type="transmembrane region" description="Helical" evidence="4">
    <location>
        <begin position="344"/>
        <end position="366"/>
    </location>
</feature>
<reference evidence="7" key="1">
    <citation type="submission" date="2016-10" db="EMBL/GenBank/DDBJ databases">
        <authorList>
            <person name="Varghese N."/>
            <person name="Submissions S."/>
        </authorList>
    </citation>
    <scope>NUCLEOTIDE SEQUENCE [LARGE SCALE GENOMIC DNA]</scope>
    <source>
        <strain evidence="7">DSM 241</strain>
    </source>
</reference>
<name>A0A1H7JDC2_9GAMM</name>
<keyword evidence="1 4" id="KW-0812">Transmembrane</keyword>
<sequence>MIPPVAALIRRHPVPVVVLAQLFGTSLWFSINGVWLSMSEELGLSDADLGYLTLTVQAGFIVGTLTLAATGLADRFRASHIFAVASLCGALVNAGFLLVATQPYLDVLVRFLTGLCLAGIYPLGMKLVISWVPQYAGAALSWLVGMLTLGTALPHLMRGATLGLPWEWTLLAASGLALLGGLLILTLGDGPHLPKAGGRTSLRHGLSGLKLPHFRAVAGGYFGHCWELYAFWMLVPLLVGREVARLEAPAAWIPWLAFAVIAVGFLGCVWGGRFSRRLGSEWVARRALAVSGALCLAYPLLAWAPAGVLLILLALWGVTVIADSPQFSALAAAHAPRELVGSSLAVMNAIGFALTVPAIWLTSLLWEMQGTWVMLWLLPGPLLGLWAMRGLHR</sequence>
<organism evidence="6 7">
    <name type="scientific">Ectothiorhodospira marina</name>
    <dbReference type="NCBI Taxonomy" id="1396821"/>
    <lineage>
        <taxon>Bacteria</taxon>
        <taxon>Pseudomonadati</taxon>
        <taxon>Pseudomonadota</taxon>
        <taxon>Gammaproteobacteria</taxon>
        <taxon>Chromatiales</taxon>
        <taxon>Ectothiorhodospiraceae</taxon>
        <taxon>Ectothiorhodospira</taxon>
    </lineage>
</organism>
<keyword evidence="3 4" id="KW-0472">Membrane</keyword>
<dbReference type="RefSeq" id="WP_090251970.1">
    <property type="nucleotide sequence ID" value="NZ_FOAA01000004.1"/>
</dbReference>
<dbReference type="PANTHER" id="PTHR23521:SF3">
    <property type="entry name" value="MFS TRANSPORTER"/>
    <property type="match status" value="1"/>
</dbReference>
<dbReference type="EMBL" id="FOAA01000004">
    <property type="protein sequence ID" value="SEK72649.1"/>
    <property type="molecule type" value="Genomic_DNA"/>
</dbReference>
<feature type="transmembrane region" description="Helical" evidence="4">
    <location>
        <begin position="307"/>
        <end position="332"/>
    </location>
</feature>
<gene>
    <name evidence="6" type="ORF">SAMN05444515_104155</name>
</gene>
<feature type="transmembrane region" description="Helical" evidence="4">
    <location>
        <begin position="51"/>
        <end position="69"/>
    </location>
</feature>
<accession>A0A1H7JDC2</accession>
<feature type="transmembrane region" description="Helical" evidence="4">
    <location>
        <begin position="81"/>
        <end position="101"/>
    </location>
</feature>
<dbReference type="InterPro" id="IPR020846">
    <property type="entry name" value="MFS_dom"/>
</dbReference>
<evidence type="ECO:0000259" key="5">
    <source>
        <dbReference type="PROSITE" id="PS50850"/>
    </source>
</evidence>
<feature type="domain" description="Major facilitator superfamily (MFS) profile" evidence="5">
    <location>
        <begin position="1"/>
        <end position="393"/>
    </location>
</feature>
<dbReference type="AlphaFoldDB" id="A0A1H7JDC2"/>
<dbReference type="GO" id="GO:0005886">
    <property type="term" value="C:plasma membrane"/>
    <property type="evidence" value="ECO:0007669"/>
    <property type="project" value="TreeGrafter"/>
</dbReference>
<evidence type="ECO:0000313" key="6">
    <source>
        <dbReference type="EMBL" id="SEK72649.1"/>
    </source>
</evidence>
<feature type="transmembrane region" description="Helical" evidence="4">
    <location>
        <begin position="372"/>
        <end position="391"/>
    </location>
</feature>
<dbReference type="InterPro" id="IPR011701">
    <property type="entry name" value="MFS"/>
</dbReference>
<dbReference type="GO" id="GO:0022857">
    <property type="term" value="F:transmembrane transporter activity"/>
    <property type="evidence" value="ECO:0007669"/>
    <property type="project" value="InterPro"/>
</dbReference>